<organism evidence="2 3">
    <name type="scientific">Clostridium sulfidigenes</name>
    <dbReference type="NCBI Taxonomy" id="318464"/>
    <lineage>
        <taxon>Bacteria</taxon>
        <taxon>Bacillati</taxon>
        <taxon>Bacillota</taxon>
        <taxon>Clostridia</taxon>
        <taxon>Eubacteriales</taxon>
        <taxon>Clostridiaceae</taxon>
        <taxon>Clostridium</taxon>
    </lineage>
</organism>
<evidence type="ECO:0000313" key="3">
    <source>
        <dbReference type="Proteomes" id="UP000028542"/>
    </source>
</evidence>
<dbReference type="STRING" id="318464.IO99_05400"/>
<keyword evidence="3" id="KW-1185">Reference proteome</keyword>
<name>A0A084JEX9_9CLOT</name>
<feature type="transmembrane region" description="Helical" evidence="1">
    <location>
        <begin position="76"/>
        <end position="95"/>
    </location>
</feature>
<sequence>MKNKLIKIELSRAIKSKTMALVLFLGLLITVSQIFTYVIPIANFNERVVVDNYPMASPTTVFQAWIGNINILPQSYIFFALLPLLAAIPFADTFFTDRKSGYIKNVLIRTKKKDYFLAKYIATFISGGLAITIPLLVNLIIAAMFLPSFVPEVTQSFAIGPTHLWSKLFFTHPYIYLIGFLIIDFIFSGLIATIGLSVSFFIEYRFMALITPFIVYIFVYTVLGSFNLAKYIPFYFLQPGFEICNGYVVLGEIIGLSIITFGMFFFKGVKDDIY</sequence>
<feature type="transmembrane region" description="Helical" evidence="1">
    <location>
        <begin position="21"/>
        <end position="42"/>
    </location>
</feature>
<feature type="transmembrane region" description="Helical" evidence="1">
    <location>
        <begin position="246"/>
        <end position="266"/>
    </location>
</feature>
<dbReference type="Proteomes" id="UP000028542">
    <property type="component" value="Unassembled WGS sequence"/>
</dbReference>
<feature type="transmembrane region" description="Helical" evidence="1">
    <location>
        <begin position="174"/>
        <end position="194"/>
    </location>
</feature>
<keyword evidence="1" id="KW-0472">Membrane</keyword>
<protein>
    <submittedName>
        <fullName evidence="2">Uncharacterized protein</fullName>
    </submittedName>
</protein>
<accession>A0A084JEX9</accession>
<feature type="transmembrane region" description="Helical" evidence="1">
    <location>
        <begin position="206"/>
        <end position="226"/>
    </location>
</feature>
<dbReference type="eggNOG" id="ENOG50318XJ">
    <property type="taxonomic scope" value="Bacteria"/>
</dbReference>
<dbReference type="AlphaFoldDB" id="A0A084JEX9"/>
<proteinExistence type="predicted"/>
<evidence type="ECO:0000313" key="2">
    <source>
        <dbReference type="EMBL" id="KEZ87513.1"/>
    </source>
</evidence>
<feature type="transmembrane region" description="Helical" evidence="1">
    <location>
        <begin position="116"/>
        <end position="146"/>
    </location>
</feature>
<dbReference type="RefSeq" id="WP_035131050.1">
    <property type="nucleotide sequence ID" value="NZ_JPMD01000011.1"/>
</dbReference>
<dbReference type="EMBL" id="JPMD01000011">
    <property type="protein sequence ID" value="KEZ87513.1"/>
    <property type="molecule type" value="Genomic_DNA"/>
</dbReference>
<keyword evidence="1" id="KW-1133">Transmembrane helix</keyword>
<gene>
    <name evidence="2" type="ORF">IO99_05400</name>
</gene>
<comment type="caution">
    <text evidence="2">The sequence shown here is derived from an EMBL/GenBank/DDBJ whole genome shotgun (WGS) entry which is preliminary data.</text>
</comment>
<reference evidence="2 3" key="1">
    <citation type="submission" date="2014-07" db="EMBL/GenBank/DDBJ databases">
        <title>Draft genome of Clostridium sulfidigenes 113A isolated from sediments associated with methane hydrate from Krishna Godavari basin.</title>
        <authorList>
            <person name="Honkalas V.S."/>
            <person name="Dabir A.P."/>
            <person name="Arora P."/>
            <person name="Dhakephalkar P.K."/>
        </authorList>
    </citation>
    <scope>NUCLEOTIDE SEQUENCE [LARGE SCALE GENOMIC DNA]</scope>
    <source>
        <strain evidence="2 3">113A</strain>
    </source>
</reference>
<evidence type="ECO:0000256" key="1">
    <source>
        <dbReference type="SAM" id="Phobius"/>
    </source>
</evidence>
<keyword evidence="1" id="KW-0812">Transmembrane</keyword>